<evidence type="ECO:0000256" key="2">
    <source>
        <dbReference type="ARBA" id="ARBA00022679"/>
    </source>
</evidence>
<comment type="similarity">
    <text evidence="1">Belongs to the HipA Ser/Thr kinase family.</text>
</comment>
<dbReference type="GO" id="GO:0005829">
    <property type="term" value="C:cytosol"/>
    <property type="evidence" value="ECO:0007669"/>
    <property type="project" value="TreeGrafter"/>
</dbReference>
<keyword evidence="2" id="KW-0808">Transferase</keyword>
<accession>A0A7Y8H0C5</accession>
<name>A0A7Y8H0C5_9BURK</name>
<keyword evidence="3" id="KW-0418">Kinase</keyword>
<dbReference type="InterPro" id="IPR017508">
    <property type="entry name" value="HipA_N1"/>
</dbReference>
<dbReference type="InterPro" id="IPR052028">
    <property type="entry name" value="HipA_Ser/Thr_kinase"/>
</dbReference>
<dbReference type="AlphaFoldDB" id="A0A7Y8H0C5"/>
<evidence type="ECO:0000256" key="1">
    <source>
        <dbReference type="ARBA" id="ARBA00010164"/>
    </source>
</evidence>
<dbReference type="PANTHER" id="PTHR37419:SF1">
    <property type="entry name" value="SERINE_THREONINE-PROTEIN KINASE TOXIN HIPA"/>
    <property type="match status" value="1"/>
</dbReference>
<dbReference type="RefSeq" id="WP_177137146.1">
    <property type="nucleotide sequence ID" value="NZ_VYGV01000016.1"/>
</dbReference>
<reference evidence="6 7" key="1">
    <citation type="submission" date="2019-09" db="EMBL/GenBank/DDBJ databases">
        <title>Hydrogenophaga aromatica sp. nov., isolated from a para-xylene-degrading enrichment culture.</title>
        <authorList>
            <person name="Tancsics A."/>
            <person name="Banerjee S."/>
        </authorList>
    </citation>
    <scope>NUCLEOTIDE SEQUENCE [LARGE SCALE GENOMIC DNA]</scope>
    <source>
        <strain evidence="6 7">D2P1</strain>
    </source>
</reference>
<dbReference type="Proteomes" id="UP000545507">
    <property type="component" value="Unassembled WGS sequence"/>
</dbReference>
<evidence type="ECO:0000259" key="4">
    <source>
        <dbReference type="Pfam" id="PF07804"/>
    </source>
</evidence>
<keyword evidence="7" id="KW-1185">Reference proteome</keyword>
<feature type="domain" description="HipA N-terminal subdomain 1" evidence="5">
    <location>
        <begin position="9"/>
        <end position="108"/>
    </location>
</feature>
<dbReference type="Pfam" id="PF07804">
    <property type="entry name" value="HipA_C"/>
    <property type="match status" value="1"/>
</dbReference>
<dbReference type="InterPro" id="IPR012893">
    <property type="entry name" value="HipA-like_C"/>
</dbReference>
<evidence type="ECO:0000259" key="5">
    <source>
        <dbReference type="Pfam" id="PF13657"/>
    </source>
</evidence>
<dbReference type="Pfam" id="PF13657">
    <property type="entry name" value="Couple_hipA"/>
    <property type="match status" value="1"/>
</dbReference>
<evidence type="ECO:0000313" key="6">
    <source>
        <dbReference type="EMBL" id="NWF47268.1"/>
    </source>
</evidence>
<dbReference type="NCBIfam" id="TIGR03071">
    <property type="entry name" value="couple_hipA"/>
    <property type="match status" value="1"/>
</dbReference>
<evidence type="ECO:0000256" key="3">
    <source>
        <dbReference type="ARBA" id="ARBA00022777"/>
    </source>
</evidence>
<proteinExistence type="inferred from homology"/>
<protein>
    <submittedName>
        <fullName evidence="6">Type II toxin-antitoxin system HipA family toxin</fullName>
    </submittedName>
</protein>
<organism evidence="6 7">
    <name type="scientific">Hydrogenophaga aromaticivorans</name>
    <dbReference type="NCBI Taxonomy" id="2610898"/>
    <lineage>
        <taxon>Bacteria</taxon>
        <taxon>Pseudomonadati</taxon>
        <taxon>Pseudomonadota</taxon>
        <taxon>Betaproteobacteria</taxon>
        <taxon>Burkholderiales</taxon>
        <taxon>Comamonadaceae</taxon>
        <taxon>Hydrogenophaga</taxon>
    </lineage>
</organism>
<gene>
    <name evidence="6" type="ORF">F3K02_18705</name>
</gene>
<evidence type="ECO:0000313" key="7">
    <source>
        <dbReference type="Proteomes" id="UP000545507"/>
    </source>
</evidence>
<sequence length="452" mass="49963">MSTTHFLRLWSLDTPVADIRYQAEDETWALAYSPEWLASPEAYGLSPALPLQAPAGGYTSASVRRFIENLLPEGRALDIVAASQGVAKSNVYGLIQALGTETTGAFRFLTPDQDGRSKPAAAPWRRVSLDELDQRIQDRDHRPFMEWDGQVRLSVAGYQDKLLVYVDGDMGATGSLVLPEYPLASTHILKPQPLGNQLPHMVINEHYCMSLARALGLPAAEVSILRTPRPVLAIRRFDREVVQDAGGTWVLRLHIIDACQACDLPVSFKYERNVGSAGAAAQYRDGVSFEKLFGLLQYVNKKAIDKLNLLRWALFQYVIGNCDAHGKNFSFFVGPYGLSAAPWYDLVSVSQYPQMSQEMAMAFGDAFRFEDVKAFPLADFAIRCDIDRRLLARETQRLQKGVEQHAVALAQSGVYEDEERVFASGIAQQALSAGALLATIATEAAKLPSKYL</sequence>
<feature type="domain" description="HipA-like C-terminal" evidence="4">
    <location>
        <begin position="153"/>
        <end position="398"/>
    </location>
</feature>
<dbReference type="EMBL" id="VYGV01000016">
    <property type="protein sequence ID" value="NWF47268.1"/>
    <property type="molecule type" value="Genomic_DNA"/>
</dbReference>
<dbReference type="PANTHER" id="PTHR37419">
    <property type="entry name" value="SERINE/THREONINE-PROTEIN KINASE TOXIN HIPA"/>
    <property type="match status" value="1"/>
</dbReference>
<dbReference type="GO" id="GO:0004674">
    <property type="term" value="F:protein serine/threonine kinase activity"/>
    <property type="evidence" value="ECO:0007669"/>
    <property type="project" value="TreeGrafter"/>
</dbReference>
<comment type="caution">
    <text evidence="6">The sequence shown here is derived from an EMBL/GenBank/DDBJ whole genome shotgun (WGS) entry which is preliminary data.</text>
</comment>
<dbReference type="Gene3D" id="1.10.1070.20">
    <property type="match status" value="1"/>
</dbReference>